<organism evidence="2 3">
    <name type="scientific">Tritrichomonas musculus</name>
    <dbReference type="NCBI Taxonomy" id="1915356"/>
    <lineage>
        <taxon>Eukaryota</taxon>
        <taxon>Metamonada</taxon>
        <taxon>Parabasalia</taxon>
        <taxon>Tritrichomonadida</taxon>
        <taxon>Tritrichomonadidae</taxon>
        <taxon>Tritrichomonas</taxon>
    </lineage>
</organism>
<dbReference type="PANTHER" id="PTHR22957:SF661">
    <property type="entry name" value="GH16847P"/>
    <property type="match status" value="1"/>
</dbReference>
<protein>
    <recommendedName>
        <fullName evidence="1">Rab-GAP TBC domain-containing protein</fullName>
    </recommendedName>
</protein>
<comment type="caution">
    <text evidence="2">The sequence shown here is derived from an EMBL/GenBank/DDBJ whole genome shotgun (WGS) entry which is preliminary data.</text>
</comment>
<accession>A0ABR2JV39</accession>
<dbReference type="Gene3D" id="1.10.8.270">
    <property type="entry name" value="putative rabgap domain of human tbc1 domain family member 14 like domains"/>
    <property type="match status" value="1"/>
</dbReference>
<dbReference type="EMBL" id="JAPFFF010000009">
    <property type="protein sequence ID" value="KAK8882612.1"/>
    <property type="molecule type" value="Genomic_DNA"/>
</dbReference>
<dbReference type="Pfam" id="PF00566">
    <property type="entry name" value="RabGAP-TBC"/>
    <property type="match status" value="1"/>
</dbReference>
<name>A0ABR2JV39_9EUKA</name>
<sequence>MKNENRFLLSTIEKAIDISLPNAHIPGTLCLFRLKDYFYIQWRQHENKPNQYIAAIFDSLNSTTEDNWNPSSPFVFNCSNASFIEFRSDPFQLLIYRNDITEPSDPRKFMIPETDYASVIDFVQKLLSNGIAVIGTEYKYCLQFYRYCHHRVFAFTPPHIQLRVLDFNNIESFWDGVNNYYEQLIIQIDKCNTLPKDNEFPLATAARAAHSRLMKKIDDFISTIPSYQMITESEYSSLFNDNGSIKDPELFKNRLYHEGAEISLLPKILPFVFGLYPLDSTTDERQQIDKRISDDTESLMKQVEIKQQQQTAHSKRITEIFRVITNDVLRTDRHLNVFKNPKGIGSDILTKFLKMFSILFPPLGYLQGMNDLFVPLILSYIPYWSEDSTPVDKDGNPIDYKPFLPKIFWCFEAMMHHTNHLEMLSHVTDCCQQQAIVVHQLLEKVCPIAAIWMRKNGLQGLLWCYSDFVLLFKRTFTDVWPTWLQFNCSPNPTRWLSIFMCSILIAGLDQLTILPNVQINSMMDAYPKILSSISLKKISQIALWLISVAPLEPIVEKKENDIPTKFMFFKTGWSQKSDNC</sequence>
<dbReference type="InterPro" id="IPR000195">
    <property type="entry name" value="Rab-GAP-TBC_dom"/>
</dbReference>
<evidence type="ECO:0000259" key="1">
    <source>
        <dbReference type="PROSITE" id="PS50086"/>
    </source>
</evidence>
<keyword evidence="3" id="KW-1185">Reference proteome</keyword>
<dbReference type="SUPFAM" id="SSF47923">
    <property type="entry name" value="Ypt/Rab-GAP domain of gyp1p"/>
    <property type="match status" value="1"/>
</dbReference>
<evidence type="ECO:0000313" key="2">
    <source>
        <dbReference type="EMBL" id="KAK8882612.1"/>
    </source>
</evidence>
<reference evidence="2 3" key="1">
    <citation type="submission" date="2024-04" db="EMBL/GenBank/DDBJ databases">
        <title>Tritrichomonas musculus Genome.</title>
        <authorList>
            <person name="Alves-Ferreira E."/>
            <person name="Grigg M."/>
            <person name="Lorenzi H."/>
            <person name="Galac M."/>
        </authorList>
    </citation>
    <scope>NUCLEOTIDE SEQUENCE [LARGE SCALE GENOMIC DNA]</scope>
    <source>
        <strain evidence="2 3">EAF2021</strain>
    </source>
</reference>
<dbReference type="Proteomes" id="UP001470230">
    <property type="component" value="Unassembled WGS sequence"/>
</dbReference>
<evidence type="ECO:0000313" key="3">
    <source>
        <dbReference type="Proteomes" id="UP001470230"/>
    </source>
</evidence>
<dbReference type="InterPro" id="IPR035969">
    <property type="entry name" value="Rab-GAP_TBC_sf"/>
</dbReference>
<gene>
    <name evidence="2" type="ORF">M9Y10_045254</name>
</gene>
<dbReference type="SMART" id="SM00164">
    <property type="entry name" value="TBC"/>
    <property type="match status" value="1"/>
</dbReference>
<dbReference type="PROSITE" id="PS50086">
    <property type="entry name" value="TBC_RABGAP"/>
    <property type="match status" value="1"/>
</dbReference>
<dbReference type="PANTHER" id="PTHR22957">
    <property type="entry name" value="TBC1 DOMAIN FAMILY MEMBER GTPASE-ACTIVATING PROTEIN"/>
    <property type="match status" value="1"/>
</dbReference>
<proteinExistence type="predicted"/>
<feature type="domain" description="Rab-GAP TBC" evidence="1">
    <location>
        <begin position="259"/>
        <end position="502"/>
    </location>
</feature>